<reference evidence="3 4" key="1">
    <citation type="journal article" date="2024" name="Plant J.">
        <title>Genome sequences and population genomics reveal climatic adaptation and genomic divergence between two closely related sweetgum species.</title>
        <authorList>
            <person name="Xu W.Q."/>
            <person name="Ren C.Q."/>
            <person name="Zhang X.Y."/>
            <person name="Comes H.P."/>
            <person name="Liu X.H."/>
            <person name="Li Y.G."/>
            <person name="Kettle C.J."/>
            <person name="Jalonen R."/>
            <person name="Gaisberger H."/>
            <person name="Ma Y.Z."/>
            <person name="Qiu Y.X."/>
        </authorList>
    </citation>
    <scope>NUCLEOTIDE SEQUENCE [LARGE SCALE GENOMIC DNA]</scope>
    <source>
        <strain evidence="3">Hangzhou</strain>
    </source>
</reference>
<dbReference type="PANTHER" id="PTHR47926:SF537">
    <property type="entry name" value="PENTACOTRIPEPTIDE-REPEAT REGION OF PRORP DOMAIN-CONTAINING PROTEIN"/>
    <property type="match status" value="1"/>
</dbReference>
<dbReference type="FunFam" id="1.25.40.10:FF:000470">
    <property type="entry name" value="Pentatricopeptide repeat-containing protein At5g66520"/>
    <property type="match status" value="1"/>
</dbReference>
<evidence type="ECO:0000313" key="4">
    <source>
        <dbReference type="Proteomes" id="UP001415857"/>
    </source>
</evidence>
<protein>
    <recommendedName>
        <fullName evidence="5">Pentatricopeptide repeat-containing protein</fullName>
    </recommendedName>
</protein>
<feature type="repeat" description="PPR" evidence="2">
    <location>
        <begin position="288"/>
        <end position="322"/>
    </location>
</feature>
<dbReference type="InterPro" id="IPR011990">
    <property type="entry name" value="TPR-like_helical_dom_sf"/>
</dbReference>
<dbReference type="Proteomes" id="UP001415857">
    <property type="component" value="Unassembled WGS sequence"/>
</dbReference>
<accession>A0AAP0SAC0</accession>
<dbReference type="PANTHER" id="PTHR47926">
    <property type="entry name" value="PENTATRICOPEPTIDE REPEAT-CONTAINING PROTEIN"/>
    <property type="match status" value="1"/>
</dbReference>
<evidence type="ECO:0000256" key="2">
    <source>
        <dbReference type="PROSITE-ProRule" id="PRU00708"/>
    </source>
</evidence>
<dbReference type="Pfam" id="PF01535">
    <property type="entry name" value="PPR"/>
    <property type="match status" value="3"/>
</dbReference>
<dbReference type="InterPro" id="IPR002885">
    <property type="entry name" value="PPR_rpt"/>
</dbReference>
<dbReference type="InterPro" id="IPR046848">
    <property type="entry name" value="E_motif"/>
</dbReference>
<feature type="repeat" description="PPR" evidence="2">
    <location>
        <begin position="425"/>
        <end position="459"/>
    </location>
</feature>
<feature type="repeat" description="PPR" evidence="2">
    <location>
        <begin position="52"/>
        <end position="86"/>
    </location>
</feature>
<dbReference type="NCBIfam" id="TIGR00756">
    <property type="entry name" value="PPR"/>
    <property type="match status" value="5"/>
</dbReference>
<sequence length="511" mass="57617">MQEAKRLHAHIVASGLHQQELYLRKLITLYAVPNSSSLTNSRLLFDRIEHPSTFIYNTMIRAYAASSDPYQALHLYTQMRRHGPPLDNYTFPFLLKACSSLSDLTKGEEIHCQAFKHGFDSNIFVQNSLIYFYGSNGRIKTARRVFDEMGIRDVATWTTLVTCYASFCPIESARRVFDKMPNRSVVSFSAMIAGYVRRSMFKEALELFSEMLTLKMEPNDSTIMSVIGACANLGALDMGRWIYLYIFQRKGNNNQFDSRITTALIDMFFKCGSIKTAVKVFEGAKEKYVGEWTAMISGLAMHGLGEQLIEAFEHMVGSGVRPNGITFVSLLSGCTHSGLVNEGLCYFDRMKRDFGIEPTIEHFGCVVDLLGRAGLIDQAMQFIWEMPIEANAAIWGALLNACRVYKNVEVGEVAARWLINDEPWNGAIYMALLGLYREAGRWDEVDKVKGEMKKVGCRKSPGCSLIEVNGACYEFVVGDKSHLCAVEVCLNLSKIILEFKENKYILQDPKL</sequence>
<dbReference type="Pfam" id="PF13812">
    <property type="entry name" value="PPR_3"/>
    <property type="match status" value="1"/>
</dbReference>
<feature type="repeat" description="PPR" evidence="2">
    <location>
        <begin position="184"/>
        <end position="218"/>
    </location>
</feature>
<organism evidence="3 4">
    <name type="scientific">Liquidambar formosana</name>
    <name type="common">Formosan gum</name>
    <dbReference type="NCBI Taxonomy" id="63359"/>
    <lineage>
        <taxon>Eukaryota</taxon>
        <taxon>Viridiplantae</taxon>
        <taxon>Streptophyta</taxon>
        <taxon>Embryophyta</taxon>
        <taxon>Tracheophyta</taxon>
        <taxon>Spermatophyta</taxon>
        <taxon>Magnoliopsida</taxon>
        <taxon>eudicotyledons</taxon>
        <taxon>Gunneridae</taxon>
        <taxon>Pentapetalae</taxon>
        <taxon>Saxifragales</taxon>
        <taxon>Altingiaceae</taxon>
        <taxon>Liquidambar</taxon>
    </lineage>
</organism>
<dbReference type="FunFam" id="1.25.40.10:FF:000184">
    <property type="entry name" value="Pentatricopeptide repeat-containing protein, chloroplastic"/>
    <property type="match status" value="1"/>
</dbReference>
<dbReference type="PROSITE" id="PS51375">
    <property type="entry name" value="PPR"/>
    <property type="match status" value="5"/>
</dbReference>
<evidence type="ECO:0008006" key="5">
    <source>
        <dbReference type="Google" id="ProtNLM"/>
    </source>
</evidence>
<name>A0AAP0SAC0_LIQFO</name>
<dbReference type="EMBL" id="JBBPBK010000001">
    <property type="protein sequence ID" value="KAK9293232.1"/>
    <property type="molecule type" value="Genomic_DNA"/>
</dbReference>
<dbReference type="Pfam" id="PF13041">
    <property type="entry name" value="PPR_2"/>
    <property type="match status" value="2"/>
</dbReference>
<dbReference type="InterPro" id="IPR046960">
    <property type="entry name" value="PPR_At4g14850-like_plant"/>
</dbReference>
<evidence type="ECO:0000313" key="3">
    <source>
        <dbReference type="EMBL" id="KAK9293232.1"/>
    </source>
</evidence>
<dbReference type="Pfam" id="PF20431">
    <property type="entry name" value="E_motif"/>
    <property type="match status" value="1"/>
</dbReference>
<dbReference type="Gene3D" id="1.25.40.10">
    <property type="entry name" value="Tetratricopeptide repeat domain"/>
    <property type="match status" value="3"/>
</dbReference>
<proteinExistence type="predicted"/>
<comment type="caution">
    <text evidence="3">The sequence shown here is derived from an EMBL/GenBank/DDBJ whole genome shotgun (WGS) entry which is preliminary data.</text>
</comment>
<gene>
    <name evidence="3" type="ORF">L1049_021222</name>
</gene>
<dbReference type="GO" id="GO:0003723">
    <property type="term" value="F:RNA binding"/>
    <property type="evidence" value="ECO:0007669"/>
    <property type="project" value="InterPro"/>
</dbReference>
<feature type="repeat" description="PPR" evidence="2">
    <location>
        <begin position="122"/>
        <end position="156"/>
    </location>
</feature>
<keyword evidence="4" id="KW-1185">Reference proteome</keyword>
<evidence type="ECO:0000256" key="1">
    <source>
        <dbReference type="ARBA" id="ARBA00022737"/>
    </source>
</evidence>
<dbReference type="AlphaFoldDB" id="A0AAP0SAC0"/>
<dbReference type="GO" id="GO:0009451">
    <property type="term" value="P:RNA modification"/>
    <property type="evidence" value="ECO:0007669"/>
    <property type="project" value="InterPro"/>
</dbReference>
<keyword evidence="1" id="KW-0677">Repeat</keyword>